<evidence type="ECO:0008006" key="2">
    <source>
        <dbReference type="Google" id="ProtNLM"/>
    </source>
</evidence>
<proteinExistence type="predicted"/>
<feature type="non-terminal residue" evidence="1">
    <location>
        <position position="193"/>
    </location>
</feature>
<name>X1QR35_9ZZZZ</name>
<comment type="caution">
    <text evidence="1">The sequence shown here is derived from an EMBL/GenBank/DDBJ whole genome shotgun (WGS) entry which is preliminary data.</text>
</comment>
<reference evidence="1" key="1">
    <citation type="journal article" date="2014" name="Front. Microbiol.">
        <title>High frequency of phylogenetically diverse reductive dehalogenase-homologous genes in deep subseafloor sedimentary metagenomes.</title>
        <authorList>
            <person name="Kawai M."/>
            <person name="Futagami T."/>
            <person name="Toyoda A."/>
            <person name="Takaki Y."/>
            <person name="Nishi S."/>
            <person name="Hori S."/>
            <person name="Arai W."/>
            <person name="Tsubouchi T."/>
            <person name="Morono Y."/>
            <person name="Uchiyama I."/>
            <person name="Ito T."/>
            <person name="Fujiyama A."/>
            <person name="Inagaki F."/>
            <person name="Takami H."/>
        </authorList>
    </citation>
    <scope>NUCLEOTIDE SEQUENCE</scope>
    <source>
        <strain evidence="1">Expedition CK06-06</strain>
    </source>
</reference>
<dbReference type="AlphaFoldDB" id="X1QR35"/>
<dbReference type="SUPFAM" id="SSF51445">
    <property type="entry name" value="(Trans)glycosidases"/>
    <property type="match status" value="1"/>
</dbReference>
<dbReference type="InterPro" id="IPR017853">
    <property type="entry name" value="GH"/>
</dbReference>
<evidence type="ECO:0000313" key="1">
    <source>
        <dbReference type="EMBL" id="GAI53420.1"/>
    </source>
</evidence>
<feature type="non-terminal residue" evidence="1">
    <location>
        <position position="1"/>
    </location>
</feature>
<gene>
    <name evidence="1" type="ORF">S06H3_59953</name>
</gene>
<organism evidence="1">
    <name type="scientific">marine sediment metagenome</name>
    <dbReference type="NCBI Taxonomy" id="412755"/>
    <lineage>
        <taxon>unclassified sequences</taxon>
        <taxon>metagenomes</taxon>
        <taxon>ecological metagenomes</taxon>
    </lineage>
</organism>
<sequence length="193" mass="21644">SDSEVKIMGGALARLDPPTIQYTQDFLSQSDTAEQIDILTYHPYNPSPEAMLENITALQEAVHQLRPGLPLWQGECGCPSSGDTIHFRGDAPWGYNIQAKWLLRRLLTDYMAGAEVSVYFLLVEFYGNLYAGHPELRMGYNTKDLVQHTTWQTKPAYYALQNLTATVDGSWKLVSEKPTIEVVEPGIFYGIGK</sequence>
<dbReference type="EMBL" id="BARV01039039">
    <property type="protein sequence ID" value="GAI53420.1"/>
    <property type="molecule type" value="Genomic_DNA"/>
</dbReference>
<dbReference type="Gene3D" id="3.20.20.80">
    <property type="entry name" value="Glycosidases"/>
    <property type="match status" value="1"/>
</dbReference>
<protein>
    <recommendedName>
        <fullName evidence="2">Asl1-like glycosyl hydrolase catalytic domain-containing protein</fullName>
    </recommendedName>
</protein>
<accession>X1QR35</accession>